<evidence type="ECO:0000313" key="8">
    <source>
        <dbReference type="EMBL" id="QHT10337.1"/>
    </source>
</evidence>
<dbReference type="Gene3D" id="1.10.1420.10">
    <property type="match status" value="1"/>
</dbReference>
<dbReference type="CDD" id="cd00085">
    <property type="entry name" value="HNHc"/>
    <property type="match status" value="1"/>
</dbReference>
<reference evidence="8" key="1">
    <citation type="journal article" date="2020" name="Nature">
        <title>Giant virus diversity and host interactions through global metagenomics.</title>
        <authorList>
            <person name="Schulz F."/>
            <person name="Roux S."/>
            <person name="Paez-Espino D."/>
            <person name="Jungbluth S."/>
            <person name="Walsh D.A."/>
            <person name="Denef V.J."/>
            <person name="McMahon K.D."/>
            <person name="Konstantinidis K.T."/>
            <person name="Eloe-Fadrosh E.A."/>
            <person name="Kyrpides N.C."/>
            <person name="Woyke T."/>
        </authorList>
    </citation>
    <scope>NUCLEOTIDE SEQUENCE</scope>
    <source>
        <strain evidence="8">GVMAG-M-3300023174-107</strain>
    </source>
</reference>
<evidence type="ECO:0000256" key="3">
    <source>
        <dbReference type="ARBA" id="ARBA00022763"/>
    </source>
</evidence>
<evidence type="ECO:0000256" key="2">
    <source>
        <dbReference type="ARBA" id="ARBA00022741"/>
    </source>
</evidence>
<dbReference type="InterPro" id="IPR045076">
    <property type="entry name" value="MutS"/>
</dbReference>
<dbReference type="AlphaFoldDB" id="A0A6C0D1E1"/>
<organism evidence="8">
    <name type="scientific">viral metagenome</name>
    <dbReference type="NCBI Taxonomy" id="1070528"/>
    <lineage>
        <taxon>unclassified sequences</taxon>
        <taxon>metagenomes</taxon>
        <taxon>organismal metagenomes</taxon>
    </lineage>
</organism>
<dbReference type="InterPro" id="IPR017261">
    <property type="entry name" value="DNA_mismatch_repair_MutS/MSH"/>
</dbReference>
<keyword evidence="2" id="KW-0547">Nucleotide-binding</keyword>
<dbReference type="SUPFAM" id="SSF52540">
    <property type="entry name" value="P-loop containing nucleoside triphosphate hydrolases"/>
    <property type="match status" value="1"/>
</dbReference>
<dbReference type="EMBL" id="MN739520">
    <property type="protein sequence ID" value="QHT10337.1"/>
    <property type="molecule type" value="Genomic_DNA"/>
</dbReference>
<dbReference type="InterPro" id="IPR027417">
    <property type="entry name" value="P-loop_NTPase"/>
</dbReference>
<dbReference type="SUPFAM" id="SSF48334">
    <property type="entry name" value="DNA repair protein MutS, domain III"/>
    <property type="match status" value="1"/>
</dbReference>
<dbReference type="InterPro" id="IPR036187">
    <property type="entry name" value="DNA_mismatch_repair_MutS_sf"/>
</dbReference>
<keyword evidence="5" id="KW-0238">DNA-binding</keyword>
<proteinExistence type="inferred from homology"/>
<evidence type="ECO:0000259" key="7">
    <source>
        <dbReference type="SMART" id="SM00534"/>
    </source>
</evidence>
<dbReference type="GO" id="GO:0006298">
    <property type="term" value="P:mismatch repair"/>
    <property type="evidence" value="ECO:0007669"/>
    <property type="project" value="InterPro"/>
</dbReference>
<dbReference type="PIRSF" id="PIRSF037677">
    <property type="entry name" value="DNA_mis_repair_Msh6"/>
    <property type="match status" value="1"/>
</dbReference>
<dbReference type="GO" id="GO:0032301">
    <property type="term" value="C:MutSalpha complex"/>
    <property type="evidence" value="ECO:0007669"/>
    <property type="project" value="TreeGrafter"/>
</dbReference>
<evidence type="ECO:0008006" key="9">
    <source>
        <dbReference type="Google" id="ProtNLM"/>
    </source>
</evidence>
<dbReference type="InterPro" id="IPR000432">
    <property type="entry name" value="DNA_mismatch_repair_MutS_C"/>
</dbReference>
<dbReference type="SMART" id="SM00534">
    <property type="entry name" value="MUTSac"/>
    <property type="match status" value="1"/>
</dbReference>
<evidence type="ECO:0000256" key="1">
    <source>
        <dbReference type="ARBA" id="ARBA00006271"/>
    </source>
</evidence>
<protein>
    <recommendedName>
        <fullName evidence="9">DNA mismatch repair proteins mutS family domain-containing protein</fullName>
    </recommendedName>
</protein>
<dbReference type="Pfam" id="PF05192">
    <property type="entry name" value="MutS_III"/>
    <property type="match status" value="1"/>
</dbReference>
<dbReference type="PANTHER" id="PTHR11361:SF148">
    <property type="entry name" value="DNA MISMATCH REPAIR PROTEIN MSH6"/>
    <property type="match status" value="1"/>
</dbReference>
<accession>A0A6C0D1E1</accession>
<feature type="domain" description="DNA mismatch repair protein MutS core" evidence="6">
    <location>
        <begin position="281"/>
        <end position="622"/>
    </location>
</feature>
<evidence type="ECO:0000259" key="6">
    <source>
        <dbReference type="SMART" id="SM00533"/>
    </source>
</evidence>
<dbReference type="SMART" id="SM00533">
    <property type="entry name" value="MUTSd"/>
    <property type="match status" value="1"/>
</dbReference>
<dbReference type="GO" id="GO:0030983">
    <property type="term" value="F:mismatched DNA binding"/>
    <property type="evidence" value="ECO:0007669"/>
    <property type="project" value="InterPro"/>
</dbReference>
<name>A0A6C0D1E1_9ZZZZ</name>
<dbReference type="InterPro" id="IPR007695">
    <property type="entry name" value="DNA_mismatch_repair_MutS-lik_N"/>
</dbReference>
<sequence length="924" mass="106720">MQVGSFYEVYSAKDTDPDMMYFSKLCDLKIAQKNEYFMAGFRDYMIDKYIQKLNETSYTTVIFNQEEKDGIIERKEFAIYSPGTTFIEDEIKLSNNISCIWIHQIKQKQIIFGVSNIDIYTGKTNVFEYEHVYYHNPSTYDNIENFVSIYNPIEIILIYSDEETIDSIIHYIGIKSKKIVKICLNQDTALSKQAISCESQHYQNEIIKTFYSMSKTSFVDALFEKGIAFQSFCFLLNYVFEHNPSLTNKISEPFIDNQNNNLLLANHSLKQLNVLESDYIGPYSSVIKLLNTCRTSVGKRYMNHILLNPIKQVDLLEESYSLTEHALSKGFACCLQIKDIEKIIRKIIHKKACPSDYYYLYECGEILMNIFSNLDTTIKIHIEEEKTLSDIKIIKKHLTTFFNMDICKQMNSTNFDKYEDCVYLINKDVNSELDIALQTKIENKEKLDAIITHLNAVYTFIDKKCRDAVKVHDTNSGSFLTITKKRCDALKKKIISREITFISSYTKKEEKFLFSGDLIYSEYNSTTTMIQSEQINHLFKTAYSSNDIYMKLLIETYNKMYETASCFSFDKIVDCIRKLDLLNTKCELATMYKYCRPQIHNEKDNKSYAKMKGLRHVLIEHIEKNELYVTNDIELGLDNQGILLFGTNAVGKTSLIKSIGVCIIMAQAGLYVPCDSMIYYPYEYLFTRIIGNDNIFKGLSTFGVEMSELRVILNKCNKNSLILGDELCSGTEIDSALSIFTAGLETMYARGSSFIFATHFHQIQYFEEIQKMTKLSLKHLRVKYNHELQKLVYDRKLADGAGESIYGLEVCKSLHLPDDFLKRAHEIRGKFIGSQSILTLKTSAHNREKVRGVCELCKKNIGTEIHHLQYQRDADKNGIIKHFHKNHLANLVSICESCHTNIHDSGSVFEKRKTLDGETILGLI</sequence>
<dbReference type="InterPro" id="IPR007696">
    <property type="entry name" value="DNA_mismatch_repair_MutS_core"/>
</dbReference>
<dbReference type="Pfam" id="PF01624">
    <property type="entry name" value="MutS_I"/>
    <property type="match status" value="1"/>
</dbReference>
<comment type="similarity">
    <text evidence="1">Belongs to the DNA mismatch repair MutS family.</text>
</comment>
<dbReference type="GO" id="GO:0140664">
    <property type="term" value="F:ATP-dependent DNA damage sensor activity"/>
    <property type="evidence" value="ECO:0007669"/>
    <property type="project" value="InterPro"/>
</dbReference>
<dbReference type="InterPro" id="IPR003615">
    <property type="entry name" value="HNH_nuc"/>
</dbReference>
<dbReference type="InterPro" id="IPR036678">
    <property type="entry name" value="MutS_con_dom_sf"/>
</dbReference>
<keyword evidence="3" id="KW-0227">DNA damage</keyword>
<dbReference type="Gene3D" id="3.40.1170.10">
    <property type="entry name" value="DNA repair protein MutS, domain I"/>
    <property type="match status" value="1"/>
</dbReference>
<feature type="domain" description="DNA mismatch repair proteins mutS family" evidence="7">
    <location>
        <begin position="639"/>
        <end position="829"/>
    </location>
</feature>
<dbReference type="Gene3D" id="3.40.50.300">
    <property type="entry name" value="P-loop containing nucleotide triphosphate hydrolases"/>
    <property type="match status" value="1"/>
</dbReference>
<dbReference type="PANTHER" id="PTHR11361">
    <property type="entry name" value="DNA MISMATCH REPAIR PROTEIN MUTS FAMILY MEMBER"/>
    <property type="match status" value="1"/>
</dbReference>
<dbReference type="SUPFAM" id="SSF55271">
    <property type="entry name" value="DNA repair protein MutS, domain I"/>
    <property type="match status" value="1"/>
</dbReference>
<evidence type="ECO:0000256" key="5">
    <source>
        <dbReference type="ARBA" id="ARBA00023125"/>
    </source>
</evidence>
<keyword evidence="4" id="KW-0067">ATP-binding</keyword>
<dbReference type="InterPro" id="IPR016151">
    <property type="entry name" value="DNA_mismatch_repair_MutS_N"/>
</dbReference>
<evidence type="ECO:0000256" key="4">
    <source>
        <dbReference type="ARBA" id="ARBA00022840"/>
    </source>
</evidence>
<dbReference type="SUPFAM" id="SSF53150">
    <property type="entry name" value="DNA repair protein MutS, domain II"/>
    <property type="match status" value="1"/>
</dbReference>
<dbReference type="Pfam" id="PF00488">
    <property type="entry name" value="MutS_V"/>
    <property type="match status" value="1"/>
</dbReference>
<dbReference type="GO" id="GO:0005524">
    <property type="term" value="F:ATP binding"/>
    <property type="evidence" value="ECO:0007669"/>
    <property type="project" value="UniProtKB-KW"/>
</dbReference>